<dbReference type="EnsemblPlants" id="KRG94767">
    <property type="protein sequence ID" value="KRG94767"/>
    <property type="gene ID" value="GLYMA_19G108000"/>
</dbReference>
<evidence type="ECO:0000313" key="4">
    <source>
        <dbReference type="Proteomes" id="UP000008827"/>
    </source>
</evidence>
<reference evidence="2" key="3">
    <citation type="submission" date="2018-07" db="EMBL/GenBank/DDBJ databases">
        <title>WGS assembly of Glycine max.</title>
        <authorList>
            <person name="Schmutz J."/>
            <person name="Cannon S."/>
            <person name="Schlueter J."/>
            <person name="Ma J."/>
            <person name="Mitros T."/>
            <person name="Nelson W."/>
            <person name="Hyten D."/>
            <person name="Song Q."/>
            <person name="Thelen J."/>
            <person name="Cheng J."/>
            <person name="Xu D."/>
            <person name="Hellsten U."/>
            <person name="May G."/>
            <person name="Yu Y."/>
            <person name="Sakurai T."/>
            <person name="Umezawa T."/>
            <person name="Bhattacharyya M."/>
            <person name="Sandhu D."/>
            <person name="Valliyodan B."/>
            <person name="Lindquist E."/>
            <person name="Peto M."/>
            <person name="Grant D."/>
            <person name="Shu S."/>
            <person name="Goodstein D."/>
            <person name="Barry K."/>
            <person name="Futrell-Griggs M."/>
            <person name="Abernathy B."/>
            <person name="Du J."/>
            <person name="Tian Z."/>
            <person name="Zhu L."/>
            <person name="Gill N."/>
            <person name="Joshi T."/>
            <person name="Libault M."/>
            <person name="Sethuraman A."/>
            <person name="Zhang X."/>
            <person name="Shinozaki K."/>
            <person name="Nguyen H."/>
            <person name="Wing R."/>
            <person name="Cregan P."/>
            <person name="Specht J."/>
            <person name="Grimwood J."/>
            <person name="Rokhsar D."/>
            <person name="Stacey G."/>
            <person name="Shoemaker R."/>
            <person name="Jackson S."/>
        </authorList>
    </citation>
    <scope>NUCLEOTIDE SEQUENCE</scope>
    <source>
        <tissue evidence="2">Callus</tissue>
    </source>
</reference>
<name>A0A0R0EKD8_SOYBN</name>
<organism evidence="2">
    <name type="scientific">Glycine max</name>
    <name type="common">Soybean</name>
    <name type="synonym">Glycine hispida</name>
    <dbReference type="NCBI Taxonomy" id="3847"/>
    <lineage>
        <taxon>Eukaryota</taxon>
        <taxon>Viridiplantae</taxon>
        <taxon>Streptophyta</taxon>
        <taxon>Embryophyta</taxon>
        <taxon>Tracheophyta</taxon>
        <taxon>Spermatophyta</taxon>
        <taxon>Magnoliopsida</taxon>
        <taxon>eudicotyledons</taxon>
        <taxon>Gunneridae</taxon>
        <taxon>Pentapetalae</taxon>
        <taxon>rosids</taxon>
        <taxon>fabids</taxon>
        <taxon>Fabales</taxon>
        <taxon>Fabaceae</taxon>
        <taxon>Papilionoideae</taxon>
        <taxon>50 kb inversion clade</taxon>
        <taxon>NPAAA clade</taxon>
        <taxon>indigoferoid/millettioid clade</taxon>
        <taxon>Phaseoleae</taxon>
        <taxon>Glycine</taxon>
        <taxon>Glycine subgen. Soja</taxon>
    </lineage>
</organism>
<dbReference type="AlphaFoldDB" id="A0A0R0EKD8"/>
<protein>
    <submittedName>
        <fullName evidence="2 3">Uncharacterized protein</fullName>
    </submittedName>
</protein>
<feature type="compositionally biased region" description="Low complexity" evidence="1">
    <location>
        <begin position="110"/>
        <end position="122"/>
    </location>
</feature>
<keyword evidence="4" id="KW-1185">Reference proteome</keyword>
<evidence type="ECO:0000313" key="2">
    <source>
        <dbReference type="EMBL" id="KRG94767.1"/>
    </source>
</evidence>
<accession>A0A0R0EKD8</accession>
<feature type="region of interest" description="Disordered" evidence="1">
    <location>
        <begin position="92"/>
        <end position="122"/>
    </location>
</feature>
<proteinExistence type="predicted"/>
<dbReference type="Gramene" id="KRG94767">
    <property type="protein sequence ID" value="KRG94767"/>
    <property type="gene ID" value="GLYMA_19G108000"/>
</dbReference>
<dbReference type="EMBL" id="CM000852">
    <property type="protein sequence ID" value="KRG94767.1"/>
    <property type="molecule type" value="Genomic_DNA"/>
</dbReference>
<dbReference type="InParanoid" id="A0A0R0EKD8"/>
<sequence>MPLQNWALANDIVARNIASTLMMLSGHVIKFPNLSSRYSFSHPSHNNLTECRHQPTTTPKPSNHHTQIIEAPSSSMSSTIVTNPDSVPPWKPHGAPSLSQTTHGVPSHFIPSVPTPSSDPTIITPPRSFMAATMSCYPHHHEPFTSHFDTIFHRLRITLLS</sequence>
<evidence type="ECO:0000313" key="3">
    <source>
        <dbReference type="EnsemblPlants" id="KRG94767"/>
    </source>
</evidence>
<evidence type="ECO:0000256" key="1">
    <source>
        <dbReference type="SAM" id="MobiDB-lite"/>
    </source>
</evidence>
<reference evidence="3" key="2">
    <citation type="submission" date="2018-02" db="UniProtKB">
        <authorList>
            <consortium name="EnsemblPlants"/>
        </authorList>
    </citation>
    <scope>IDENTIFICATION</scope>
    <source>
        <strain evidence="3">Williams 82</strain>
    </source>
</reference>
<dbReference type="Proteomes" id="UP000008827">
    <property type="component" value="Chromosome 19"/>
</dbReference>
<reference evidence="2 3" key="1">
    <citation type="journal article" date="2010" name="Nature">
        <title>Genome sequence of the palaeopolyploid soybean.</title>
        <authorList>
            <person name="Schmutz J."/>
            <person name="Cannon S.B."/>
            <person name="Schlueter J."/>
            <person name="Ma J."/>
            <person name="Mitros T."/>
            <person name="Nelson W."/>
            <person name="Hyten D.L."/>
            <person name="Song Q."/>
            <person name="Thelen J.J."/>
            <person name="Cheng J."/>
            <person name="Xu D."/>
            <person name="Hellsten U."/>
            <person name="May G.D."/>
            <person name="Yu Y."/>
            <person name="Sakurai T."/>
            <person name="Umezawa T."/>
            <person name="Bhattacharyya M.K."/>
            <person name="Sandhu D."/>
            <person name="Valliyodan B."/>
            <person name="Lindquist E."/>
            <person name="Peto M."/>
            <person name="Grant D."/>
            <person name="Shu S."/>
            <person name="Goodstein D."/>
            <person name="Barry K."/>
            <person name="Futrell-Griggs M."/>
            <person name="Abernathy B."/>
            <person name="Du J."/>
            <person name="Tian Z."/>
            <person name="Zhu L."/>
            <person name="Gill N."/>
            <person name="Joshi T."/>
            <person name="Libault M."/>
            <person name="Sethuraman A."/>
            <person name="Zhang X.-C."/>
            <person name="Shinozaki K."/>
            <person name="Nguyen H.T."/>
            <person name="Wing R.A."/>
            <person name="Cregan P."/>
            <person name="Specht J."/>
            <person name="Grimwood J."/>
            <person name="Rokhsar D."/>
            <person name="Stacey G."/>
            <person name="Shoemaker R.C."/>
            <person name="Jackson S.A."/>
        </authorList>
    </citation>
    <scope>NUCLEOTIDE SEQUENCE [LARGE SCALE GENOMIC DNA]</scope>
    <source>
        <strain evidence="3">cv. Williams 82</strain>
        <tissue evidence="2">Callus</tissue>
    </source>
</reference>
<gene>
    <name evidence="2" type="ORF">GLYMA_19G108000</name>
</gene>